<dbReference type="Proteomes" id="UP000271098">
    <property type="component" value="Unassembled WGS sequence"/>
</dbReference>
<gene>
    <name evidence="1" type="ORF">GPUH_LOCUS18989</name>
</gene>
<proteinExistence type="predicted"/>
<evidence type="ECO:0000313" key="2">
    <source>
        <dbReference type="Proteomes" id="UP000271098"/>
    </source>
</evidence>
<accession>A0A183EDE7</accession>
<name>A0A183EDE7_9BILA</name>
<evidence type="ECO:0000313" key="1">
    <source>
        <dbReference type="EMBL" id="VDN32892.1"/>
    </source>
</evidence>
<reference evidence="1 2" key="2">
    <citation type="submission" date="2018-11" db="EMBL/GenBank/DDBJ databases">
        <authorList>
            <consortium name="Pathogen Informatics"/>
        </authorList>
    </citation>
    <scope>NUCLEOTIDE SEQUENCE [LARGE SCALE GENOMIC DNA]</scope>
</reference>
<dbReference type="AlphaFoldDB" id="A0A183EDE7"/>
<keyword evidence="2" id="KW-1185">Reference proteome</keyword>
<protein>
    <submittedName>
        <fullName evidence="3">ABC transporter</fullName>
    </submittedName>
</protein>
<dbReference type="EMBL" id="UYRT01087716">
    <property type="protein sequence ID" value="VDN32892.1"/>
    <property type="molecule type" value="Genomic_DNA"/>
</dbReference>
<organism evidence="3">
    <name type="scientific">Gongylonema pulchrum</name>
    <dbReference type="NCBI Taxonomy" id="637853"/>
    <lineage>
        <taxon>Eukaryota</taxon>
        <taxon>Metazoa</taxon>
        <taxon>Ecdysozoa</taxon>
        <taxon>Nematoda</taxon>
        <taxon>Chromadorea</taxon>
        <taxon>Rhabditida</taxon>
        <taxon>Spirurina</taxon>
        <taxon>Spiruromorpha</taxon>
        <taxon>Spiruroidea</taxon>
        <taxon>Gongylonematidae</taxon>
        <taxon>Gongylonema</taxon>
    </lineage>
</organism>
<dbReference type="WBParaSite" id="GPUH_0001901301-mRNA-1">
    <property type="protein sequence ID" value="GPUH_0001901301-mRNA-1"/>
    <property type="gene ID" value="GPUH_0001901301"/>
</dbReference>
<evidence type="ECO:0000313" key="3">
    <source>
        <dbReference type="WBParaSite" id="GPUH_0001901301-mRNA-1"/>
    </source>
</evidence>
<reference evidence="3" key="1">
    <citation type="submission" date="2016-06" db="UniProtKB">
        <authorList>
            <consortium name="WormBaseParasite"/>
        </authorList>
    </citation>
    <scope>IDENTIFICATION</scope>
</reference>
<sequence>MSRIGRSSALKLKGMALKNSFRKSVIEFGWFRTALASECVYSALGVLELLRQRGTGLRHLRNEQFTGQVIPVAVVISVITASVVHARALNSLFPCDRVASFQCEPVPYSWKVDIL</sequence>